<keyword evidence="2" id="KW-1185">Reference proteome</keyword>
<organism evidence="1 2">
    <name type="scientific">Amsacta moorei entomopoxvirus</name>
    <name type="common">AmEPV</name>
    <dbReference type="NCBI Taxonomy" id="28321"/>
    <lineage>
        <taxon>Viruses</taxon>
        <taxon>Varidnaviria</taxon>
        <taxon>Bamfordvirae</taxon>
        <taxon>Nucleocytoviricota</taxon>
        <taxon>Pokkesviricetes</taxon>
        <taxon>Chitovirales</taxon>
        <taxon>Poxviridae</taxon>
        <taxon>Entomopoxvirinae</taxon>
        <taxon>Betaentomopoxvirus</taxon>
    </lineage>
</organism>
<organismHost>
    <name type="scientific">Amsacta</name>
    <dbReference type="NCBI Taxonomy" id="340055"/>
</organismHost>
<dbReference type="RefSeq" id="NP_064793.1">
    <property type="nucleotide sequence ID" value="NC_002520.1"/>
</dbReference>
<dbReference type="KEGG" id="vg:1494601"/>
<accession>Q9EN35</accession>
<dbReference type="GeneID" id="1494601"/>
<dbReference type="Proteomes" id="UP000000872">
    <property type="component" value="Segment"/>
</dbReference>
<proteinExistence type="predicted"/>
<gene>
    <name evidence="1" type="primary">AMV011</name>
</gene>
<dbReference type="OrthoDB" id="40974at10239"/>
<sequence length="151" mass="18556">MDKYIKNILEMSTLQYKYNNKQYMYIKDNITYSKYFIKYSKYIINKIKNNIYSKKYKIRILKKNINIIYELKLLFVYNCDKLIDCISDYDDYVNKNNIIMNDYINMIINCNKKQNIELIKIINDNFDKIIYNYDISLNFIEKILNNINNVF</sequence>
<evidence type="ECO:0000313" key="2">
    <source>
        <dbReference type="Proteomes" id="UP000000872"/>
    </source>
</evidence>
<evidence type="ECO:0000313" key="1">
    <source>
        <dbReference type="EMBL" id="AAG02717.1"/>
    </source>
</evidence>
<reference evidence="1 2" key="1">
    <citation type="journal article" date="2000" name="Virology">
        <title>Complete genomic sequence of the Amsacta moorei entomopoxvirus: analysis and comparison with other poxviruses.</title>
        <authorList>
            <person name="Bawden A.L."/>
            <person name="Glassberg K.J."/>
            <person name="Diggans J."/>
            <person name="Shaw R."/>
            <person name="Farmerie W."/>
            <person name="Moyer R.W."/>
        </authorList>
    </citation>
    <scope>NUCLEOTIDE SEQUENCE [LARGE SCALE GENOMIC DNA]</scope>
</reference>
<dbReference type="EMBL" id="AF250284">
    <property type="protein sequence ID" value="AAG02717.1"/>
    <property type="molecule type" value="Genomic_DNA"/>
</dbReference>
<name>Q9EN35_AMEPV</name>
<protein>
    <submittedName>
        <fullName evidence="1">AMV011</fullName>
    </submittedName>
</protein>